<protein>
    <submittedName>
        <fullName evidence="1">Uncharacterized protein</fullName>
    </submittedName>
</protein>
<name>A0A2R8AQ42_9RHOB</name>
<dbReference type="EMBL" id="OMOJ01000001">
    <property type="protein sequence ID" value="SPF78152.1"/>
    <property type="molecule type" value="Genomic_DNA"/>
</dbReference>
<proteinExistence type="predicted"/>
<sequence>MQFRQLFGNEHAAADDLLEDCYVPPPGTAVGNPILVGRWGTGKTGLLLHRNAKLSRVLRDIDPNSDRIWYLDETGIQLQTLQRVQELCNADEHLVKRVLEDLWKSEILRCAVASLYHLYDFYGRPTGPHWDEVIGVFGKTTTSSVWEWVPALFGSFSASEKKNSLQNLMDRLREISSQRLMNNVQACLRDIKDHPVQPSVAIEPIETPDSRIEDETDLAQTLVTCLLNVFYKYFQPSYRQLLRVEISIPWHRYVRDQVGEPQKLTPFVGRFKWTPSSLKGFINKRIEWEFRRVGRSFVQKGTQDAWSLLFEPFVRNSVTRTPEDSFEYVLRHSQYRVRDVLRMTRMAVEFEAVKREVDTDTVLRGRGGLKVTEKSFNAAIRRACADTSVERVLEASRRFPGIGRYIEALRGISVPFDFNELKKRRWSHLLSEDEKDGVFKAFDQLWSAGIIGIQLHAQSKLAVDQLKGSIGSSCLSKSNRSESEAVFYVFDHLSDRKPYEILTTFDHSDGGNEHHDIQTKIVVHPIMFEYLDVRPVSEFPIGI</sequence>
<dbReference type="RefSeq" id="WP_108884822.1">
    <property type="nucleotide sequence ID" value="NZ_OMOJ01000001.1"/>
</dbReference>
<organism evidence="1 2">
    <name type="scientific">Pseudoprimorskyibacter insulae</name>
    <dbReference type="NCBI Taxonomy" id="1695997"/>
    <lineage>
        <taxon>Bacteria</taxon>
        <taxon>Pseudomonadati</taxon>
        <taxon>Pseudomonadota</taxon>
        <taxon>Alphaproteobacteria</taxon>
        <taxon>Rhodobacterales</taxon>
        <taxon>Paracoccaceae</taxon>
        <taxon>Pseudoprimorskyibacter</taxon>
    </lineage>
</organism>
<dbReference type="Proteomes" id="UP000244904">
    <property type="component" value="Unassembled WGS sequence"/>
</dbReference>
<evidence type="ECO:0000313" key="1">
    <source>
        <dbReference type="EMBL" id="SPF78152.1"/>
    </source>
</evidence>
<dbReference type="NCBIfam" id="NF047389">
    <property type="entry name" value="ATPase_Sll1717"/>
    <property type="match status" value="1"/>
</dbReference>
<keyword evidence="2" id="KW-1185">Reference proteome</keyword>
<reference evidence="2" key="1">
    <citation type="submission" date="2018-03" db="EMBL/GenBank/DDBJ databases">
        <authorList>
            <person name="Rodrigo-Torres L."/>
            <person name="Arahal R. D."/>
            <person name="Lucena T."/>
        </authorList>
    </citation>
    <scope>NUCLEOTIDE SEQUENCE [LARGE SCALE GENOMIC DNA]</scope>
    <source>
        <strain evidence="2">CECT 8871</strain>
    </source>
</reference>
<accession>A0A2R8AQ42</accession>
<dbReference type="OrthoDB" id="8435006at2"/>
<evidence type="ECO:0000313" key="2">
    <source>
        <dbReference type="Proteomes" id="UP000244904"/>
    </source>
</evidence>
<dbReference type="InterPro" id="IPR059206">
    <property type="entry name" value="Sll1717-like"/>
</dbReference>
<dbReference type="AlphaFoldDB" id="A0A2R8AQ42"/>
<gene>
    <name evidence="1" type="ORF">PRI8871_00745</name>
</gene>